<dbReference type="GO" id="GO:0000049">
    <property type="term" value="F:tRNA binding"/>
    <property type="evidence" value="ECO:0007669"/>
    <property type="project" value="UniProtKB-UniRule"/>
</dbReference>
<comment type="similarity">
    <text evidence="9">Belongs to the exportin family.</text>
</comment>
<dbReference type="OrthoDB" id="26399at2759"/>
<sequence>MRIVYVSDLVETWYQLLVRFIPTKSLIVNMTWDILSAYISWIDINLVASERFIALLLKCLGDIEFLEAATDCLCSLVTKGMDAKLKLQLIVALEEALKRCPLFTVSSDVRANPDKSL</sequence>
<evidence type="ECO:0000256" key="7">
    <source>
        <dbReference type="ARBA" id="ARBA00029784"/>
    </source>
</evidence>
<evidence type="ECO:0000256" key="9">
    <source>
        <dbReference type="RuleBase" id="RU366037"/>
    </source>
</evidence>
<keyword evidence="6 9" id="KW-0539">Nucleus</keyword>
<evidence type="ECO:0000256" key="3">
    <source>
        <dbReference type="ARBA" id="ARBA00022490"/>
    </source>
</evidence>
<dbReference type="InterPro" id="IPR013598">
    <property type="entry name" value="Exportin-1/Importin-b-like"/>
</dbReference>
<dbReference type="InterPro" id="IPR011989">
    <property type="entry name" value="ARM-like"/>
</dbReference>
<keyword evidence="9" id="KW-0813">Transport</keyword>
<dbReference type="GO" id="GO:0071528">
    <property type="term" value="P:tRNA re-export from nucleus"/>
    <property type="evidence" value="ECO:0007669"/>
    <property type="project" value="UniProtKB-UniRule"/>
</dbReference>
<evidence type="ECO:0000313" key="13">
    <source>
        <dbReference type="WBParaSite" id="SBAD_0001292201-mRNA-1"/>
    </source>
</evidence>
<feature type="domain" description="Exportin-1/Importin-beta-like" evidence="10">
    <location>
        <begin position="6"/>
        <end position="73"/>
    </location>
</feature>
<evidence type="ECO:0000256" key="1">
    <source>
        <dbReference type="ARBA" id="ARBA00004496"/>
    </source>
</evidence>
<evidence type="ECO:0000256" key="6">
    <source>
        <dbReference type="ARBA" id="ARBA00023242"/>
    </source>
</evidence>
<reference evidence="13" key="1">
    <citation type="submission" date="2016-06" db="UniProtKB">
        <authorList>
            <consortium name="WormBaseParasite"/>
        </authorList>
    </citation>
    <scope>IDENTIFICATION</scope>
</reference>
<gene>
    <name evidence="11" type="ORF">SBAD_LOCUS12513</name>
</gene>
<protein>
    <recommendedName>
        <fullName evidence="2 9">Exportin-T</fullName>
    </recommendedName>
    <alternativeName>
        <fullName evidence="7 9">Exportin(tRNA)</fullName>
    </alternativeName>
    <alternativeName>
        <fullName evidence="8 9">tRNA exportin</fullName>
    </alternativeName>
</protein>
<keyword evidence="3 9" id="KW-0963">Cytoplasm</keyword>
<accession>A0A183J9G5</accession>
<evidence type="ECO:0000256" key="4">
    <source>
        <dbReference type="ARBA" id="ARBA00022555"/>
    </source>
</evidence>
<dbReference type="GO" id="GO:0031267">
    <property type="term" value="F:small GTPase binding"/>
    <property type="evidence" value="ECO:0007669"/>
    <property type="project" value="InterPro"/>
</dbReference>
<proteinExistence type="inferred from homology"/>
<dbReference type="Pfam" id="PF08389">
    <property type="entry name" value="Xpo1"/>
    <property type="match status" value="1"/>
</dbReference>
<dbReference type="SUPFAM" id="SSF48371">
    <property type="entry name" value="ARM repeat"/>
    <property type="match status" value="1"/>
</dbReference>
<evidence type="ECO:0000256" key="2">
    <source>
        <dbReference type="ARBA" id="ARBA00018928"/>
    </source>
</evidence>
<dbReference type="EMBL" id="UZAM01017999">
    <property type="protein sequence ID" value="VDP49151.1"/>
    <property type="molecule type" value="Genomic_DNA"/>
</dbReference>
<dbReference type="GO" id="GO:0005643">
    <property type="term" value="C:nuclear pore"/>
    <property type="evidence" value="ECO:0007669"/>
    <property type="project" value="TreeGrafter"/>
</dbReference>
<comment type="function">
    <text evidence="9">tRNA nucleus export receptor which facilitates tRNA translocation across the nuclear pore complex.</text>
</comment>
<dbReference type="WBParaSite" id="SBAD_0001292201-mRNA-1">
    <property type="protein sequence ID" value="SBAD_0001292201-mRNA-1"/>
    <property type="gene ID" value="SBAD_0001292201"/>
</dbReference>
<dbReference type="Gene3D" id="1.25.10.10">
    <property type="entry name" value="Leucine-rich Repeat Variant"/>
    <property type="match status" value="1"/>
</dbReference>
<keyword evidence="5 9" id="KW-0694">RNA-binding</keyword>
<dbReference type="AlphaFoldDB" id="A0A183J9G5"/>
<keyword evidence="12" id="KW-1185">Reference proteome</keyword>
<dbReference type="InterPro" id="IPR040017">
    <property type="entry name" value="XPOT"/>
</dbReference>
<reference evidence="11 12" key="2">
    <citation type="submission" date="2018-11" db="EMBL/GenBank/DDBJ databases">
        <authorList>
            <consortium name="Pathogen Informatics"/>
        </authorList>
    </citation>
    <scope>NUCLEOTIDE SEQUENCE [LARGE SCALE GENOMIC DNA]</scope>
</reference>
<evidence type="ECO:0000259" key="10">
    <source>
        <dbReference type="Pfam" id="PF08389"/>
    </source>
</evidence>
<evidence type="ECO:0000313" key="12">
    <source>
        <dbReference type="Proteomes" id="UP000270296"/>
    </source>
</evidence>
<evidence type="ECO:0000256" key="5">
    <source>
        <dbReference type="ARBA" id="ARBA00022884"/>
    </source>
</evidence>
<organism evidence="13">
    <name type="scientific">Soboliphyme baturini</name>
    <dbReference type="NCBI Taxonomy" id="241478"/>
    <lineage>
        <taxon>Eukaryota</taxon>
        <taxon>Metazoa</taxon>
        <taxon>Ecdysozoa</taxon>
        <taxon>Nematoda</taxon>
        <taxon>Enoplea</taxon>
        <taxon>Dorylaimia</taxon>
        <taxon>Dioctophymatida</taxon>
        <taxon>Dioctophymatoidea</taxon>
        <taxon>Soboliphymatidae</taxon>
        <taxon>Soboliphyme</taxon>
    </lineage>
</organism>
<name>A0A183J9G5_9BILA</name>
<evidence type="ECO:0000256" key="8">
    <source>
        <dbReference type="ARBA" id="ARBA00032199"/>
    </source>
</evidence>
<keyword evidence="4 9" id="KW-0820">tRNA-binding</keyword>
<dbReference type="Proteomes" id="UP000270296">
    <property type="component" value="Unassembled WGS sequence"/>
</dbReference>
<dbReference type="PANTHER" id="PTHR15952:SF11">
    <property type="entry name" value="EXPORTIN-T"/>
    <property type="match status" value="1"/>
</dbReference>
<dbReference type="GO" id="GO:0005737">
    <property type="term" value="C:cytoplasm"/>
    <property type="evidence" value="ECO:0007669"/>
    <property type="project" value="UniProtKB-SubCell"/>
</dbReference>
<comment type="subcellular location">
    <subcellularLocation>
        <location evidence="1 9">Cytoplasm</location>
    </subcellularLocation>
    <subcellularLocation>
        <location evidence="9">Nucleus</location>
    </subcellularLocation>
    <text evidence="9">Shuttles between the nucleus and the cytoplasm.</text>
</comment>
<evidence type="ECO:0000313" key="11">
    <source>
        <dbReference type="EMBL" id="VDP49151.1"/>
    </source>
</evidence>
<dbReference type="InterPro" id="IPR016024">
    <property type="entry name" value="ARM-type_fold"/>
</dbReference>
<dbReference type="PANTHER" id="PTHR15952">
    <property type="entry name" value="EXPORTIN-T/LOS1"/>
    <property type="match status" value="1"/>
</dbReference>
<dbReference type="GO" id="GO:0016363">
    <property type="term" value="C:nuclear matrix"/>
    <property type="evidence" value="ECO:0007669"/>
    <property type="project" value="TreeGrafter"/>
</dbReference>